<keyword evidence="1" id="KW-0472">Membrane</keyword>
<dbReference type="OrthoDB" id="1357763at2"/>
<organism evidence="3 4">
    <name type="scientific">Algoriphagus boseongensis</name>
    <dbReference type="NCBI Taxonomy" id="1442587"/>
    <lineage>
        <taxon>Bacteria</taxon>
        <taxon>Pseudomonadati</taxon>
        <taxon>Bacteroidota</taxon>
        <taxon>Cytophagia</taxon>
        <taxon>Cytophagales</taxon>
        <taxon>Cyclobacteriaceae</taxon>
        <taxon>Algoriphagus</taxon>
    </lineage>
</organism>
<dbReference type="AlphaFoldDB" id="A0A4R6T7K6"/>
<keyword evidence="4" id="KW-1185">Reference proteome</keyword>
<evidence type="ECO:0000313" key="3">
    <source>
        <dbReference type="EMBL" id="TDQ18646.1"/>
    </source>
</evidence>
<evidence type="ECO:0000259" key="2">
    <source>
        <dbReference type="Pfam" id="PF00144"/>
    </source>
</evidence>
<dbReference type="EMBL" id="SNYF01000005">
    <property type="protein sequence ID" value="TDQ18646.1"/>
    <property type="molecule type" value="Genomic_DNA"/>
</dbReference>
<accession>A0A4R6T7K6</accession>
<dbReference type="InterPro" id="IPR001466">
    <property type="entry name" value="Beta-lactam-related"/>
</dbReference>
<sequence length="370" mass="41602">MNRKILYGLYGLIFWFLIFLGWEWYKSHPKVRLDPISIPKTQAEKIDSILIQSLSDFLIPGISVGIVQNGRVTYLNSFGFQNLASRDSMTIKSQIPVASVSKLFTALSTANYFSETEISPSTSLGEIFSKKNDLPTSLNSLSIAQLLSHKSGLRDSGPIELILRRENQKKLDRILQQIDKPKFAADSFHYADINYDLLGFALQDHSKKPFEELVKETVLEKSGMSSSEFVTSWPQENNSMLGYAKTFLWKRIEPKPIQLERFPSPSSGLVTTPENLAMALVHLGRGPMGDFQKEMDWLKSGSDHPLGFQKIQIDGHNFIGHFGGQAGYSSIFLLSEELEIGFFILTNARDSYDHRKNIASAILSTLISKP</sequence>
<dbReference type="Gene3D" id="3.40.710.10">
    <property type="entry name" value="DD-peptidase/beta-lactamase superfamily"/>
    <property type="match status" value="1"/>
</dbReference>
<evidence type="ECO:0000313" key="4">
    <source>
        <dbReference type="Proteomes" id="UP000294535"/>
    </source>
</evidence>
<reference evidence="3 4" key="1">
    <citation type="submission" date="2019-03" db="EMBL/GenBank/DDBJ databases">
        <title>Genomic Encyclopedia of Type Strains, Phase III (KMG-III): the genomes of soil and plant-associated and newly described type strains.</title>
        <authorList>
            <person name="Whitman W."/>
        </authorList>
    </citation>
    <scope>NUCLEOTIDE SEQUENCE [LARGE SCALE GENOMIC DNA]</scope>
    <source>
        <strain evidence="3 4">CECT 8446</strain>
    </source>
</reference>
<keyword evidence="1" id="KW-1133">Transmembrane helix</keyword>
<keyword evidence="1" id="KW-0812">Transmembrane</keyword>
<gene>
    <name evidence="3" type="ORF">DFQ04_0451</name>
</gene>
<feature type="domain" description="Beta-lactamase-related" evidence="2">
    <location>
        <begin position="59"/>
        <end position="361"/>
    </location>
</feature>
<dbReference type="InterPro" id="IPR012338">
    <property type="entry name" value="Beta-lactam/transpept-like"/>
</dbReference>
<name>A0A4R6T7K6_9BACT</name>
<comment type="caution">
    <text evidence="3">The sequence shown here is derived from an EMBL/GenBank/DDBJ whole genome shotgun (WGS) entry which is preliminary data.</text>
</comment>
<protein>
    <submittedName>
        <fullName evidence="3">CubicO group peptidase (Beta-lactamase class C family)</fullName>
    </submittedName>
</protein>
<dbReference type="PANTHER" id="PTHR46825">
    <property type="entry name" value="D-ALANYL-D-ALANINE-CARBOXYPEPTIDASE/ENDOPEPTIDASE AMPH"/>
    <property type="match status" value="1"/>
</dbReference>
<dbReference type="PANTHER" id="PTHR46825:SF9">
    <property type="entry name" value="BETA-LACTAMASE-RELATED DOMAIN-CONTAINING PROTEIN"/>
    <property type="match status" value="1"/>
</dbReference>
<evidence type="ECO:0000256" key="1">
    <source>
        <dbReference type="SAM" id="Phobius"/>
    </source>
</evidence>
<dbReference type="Proteomes" id="UP000294535">
    <property type="component" value="Unassembled WGS sequence"/>
</dbReference>
<dbReference type="SUPFAM" id="SSF56601">
    <property type="entry name" value="beta-lactamase/transpeptidase-like"/>
    <property type="match status" value="1"/>
</dbReference>
<dbReference type="RefSeq" id="WP_133552244.1">
    <property type="nucleotide sequence ID" value="NZ_SNYF01000005.1"/>
</dbReference>
<proteinExistence type="predicted"/>
<feature type="transmembrane region" description="Helical" evidence="1">
    <location>
        <begin position="7"/>
        <end position="25"/>
    </location>
</feature>
<dbReference type="Pfam" id="PF00144">
    <property type="entry name" value="Beta-lactamase"/>
    <property type="match status" value="1"/>
</dbReference>
<dbReference type="InterPro" id="IPR050491">
    <property type="entry name" value="AmpC-like"/>
</dbReference>